<evidence type="ECO:0000256" key="6">
    <source>
        <dbReference type="ARBA" id="ARBA00023134"/>
    </source>
</evidence>
<dbReference type="InterPro" id="IPR004130">
    <property type="entry name" value="Gpn"/>
</dbReference>
<keyword evidence="13" id="KW-1185">Reference proteome</keyword>
<comment type="caution">
    <text evidence="12">The sequence shown here is derived from an EMBL/GenBank/DDBJ whole genome shotgun (WGS) entry which is preliminary data.</text>
</comment>
<dbReference type="SMART" id="SM00382">
    <property type="entry name" value="AAA"/>
    <property type="match status" value="1"/>
</dbReference>
<dbReference type="InterPro" id="IPR003593">
    <property type="entry name" value="AAA+_ATPase"/>
</dbReference>
<comment type="subunit">
    <text evidence="9">Binds to RNA polymerase II.</text>
</comment>
<evidence type="ECO:0000256" key="4">
    <source>
        <dbReference type="ARBA" id="ARBA00022801"/>
    </source>
</evidence>
<evidence type="ECO:0000256" key="7">
    <source>
        <dbReference type="ARBA" id="ARBA00023242"/>
    </source>
</evidence>
<proteinExistence type="inferred from homology"/>
<feature type="compositionally biased region" description="Basic and acidic residues" evidence="10">
    <location>
        <begin position="294"/>
        <end position="314"/>
    </location>
</feature>
<dbReference type="GO" id="GO:0005634">
    <property type="term" value="C:nucleus"/>
    <property type="evidence" value="ECO:0007669"/>
    <property type="project" value="UniProtKB-SubCell"/>
</dbReference>
<comment type="similarity">
    <text evidence="1 9">Belongs to the GPN-loop GTPase family.</text>
</comment>
<dbReference type="InterPro" id="IPR030230">
    <property type="entry name" value="Gpn1/Npa3/XAB1"/>
</dbReference>
<protein>
    <recommendedName>
        <fullName evidence="9">GPN-loop GTPase</fullName>
        <ecNumber evidence="9">3.6.5.-</ecNumber>
    </recommendedName>
</protein>
<keyword evidence="2 9" id="KW-0963">Cytoplasm</keyword>
<evidence type="ECO:0000256" key="2">
    <source>
        <dbReference type="ARBA" id="ARBA00022490"/>
    </source>
</evidence>
<dbReference type="GO" id="GO:0005737">
    <property type="term" value="C:cytoplasm"/>
    <property type="evidence" value="ECO:0007669"/>
    <property type="project" value="UniProtKB-SubCell"/>
</dbReference>
<keyword evidence="3 9" id="KW-0547">Nucleotide-binding</keyword>
<accession>A0AAD1XLH3</accession>
<dbReference type="PANTHER" id="PTHR21231:SF8">
    <property type="entry name" value="GPN-LOOP GTPASE 1"/>
    <property type="match status" value="1"/>
</dbReference>
<dbReference type="EC" id="3.6.5.-" evidence="9"/>
<dbReference type="SUPFAM" id="SSF52540">
    <property type="entry name" value="P-loop containing nucleoside triphosphate hydrolases"/>
    <property type="match status" value="1"/>
</dbReference>
<name>A0AAD1XLH3_EUPCR</name>
<evidence type="ECO:0000313" key="13">
    <source>
        <dbReference type="Proteomes" id="UP001295684"/>
    </source>
</evidence>
<evidence type="ECO:0000256" key="9">
    <source>
        <dbReference type="RuleBase" id="RU365059"/>
    </source>
</evidence>
<keyword evidence="7" id="KW-0539">Nucleus</keyword>
<dbReference type="InterPro" id="IPR027417">
    <property type="entry name" value="P-loop_NTPase"/>
</dbReference>
<evidence type="ECO:0000256" key="10">
    <source>
        <dbReference type="SAM" id="MobiDB-lite"/>
    </source>
</evidence>
<keyword evidence="6 9" id="KW-0342">GTP-binding</keyword>
<dbReference type="PANTHER" id="PTHR21231">
    <property type="entry name" value="XPA-BINDING PROTEIN 1-RELATED"/>
    <property type="match status" value="1"/>
</dbReference>
<dbReference type="GO" id="GO:0005525">
    <property type="term" value="F:GTP binding"/>
    <property type="evidence" value="ECO:0007669"/>
    <property type="project" value="UniProtKB-KW"/>
</dbReference>
<sequence length="339" mass="38123">MESKADTPDAEMTVSASQSEDKPTCIIVMGMAGSGKTTFVKRLCSYLSEKENKSYNINLDPAVIQSPFPAHIDIRDSVKYKQVMKKYQLGPNGAILTSLNLFATQFDQVIGLIEKKQGDFKHIVIDTPGQIEAFSMSASGQVITESLACSFPTVIVYVIDTVRAENPNTFLSNMLYALSIMYKTKLPLVCAFNKTDILSHEFALTWMKDFEEFEDALNSDKSYLSTLSRSMSLVLQEFYENLNSCGVSAMTGIGFDSLLESVQKGAKEYAEIFLPDIKQRMAINEAQKKEFEDKNIQEFESDKKEEEIEAKAKEESDELNNNLESMYKDFDSLLKDVNQ</sequence>
<dbReference type="GO" id="GO:0003924">
    <property type="term" value="F:GTPase activity"/>
    <property type="evidence" value="ECO:0007669"/>
    <property type="project" value="InterPro"/>
</dbReference>
<dbReference type="CDD" id="cd17870">
    <property type="entry name" value="GPN1"/>
    <property type="match status" value="1"/>
</dbReference>
<feature type="domain" description="AAA+ ATPase" evidence="11">
    <location>
        <begin position="22"/>
        <end position="186"/>
    </location>
</feature>
<dbReference type="FunFam" id="3.40.50.300:FF:000888">
    <property type="entry name" value="GPN-loop GTPase 1"/>
    <property type="match status" value="1"/>
</dbReference>
<dbReference type="Pfam" id="PF03029">
    <property type="entry name" value="ATP_bind_1"/>
    <property type="match status" value="1"/>
</dbReference>
<evidence type="ECO:0000256" key="1">
    <source>
        <dbReference type="ARBA" id="ARBA00005290"/>
    </source>
</evidence>
<evidence type="ECO:0000259" key="11">
    <source>
        <dbReference type="SMART" id="SM00382"/>
    </source>
</evidence>
<feature type="region of interest" description="Disordered" evidence="10">
    <location>
        <begin position="294"/>
        <end position="322"/>
    </location>
</feature>
<dbReference type="Proteomes" id="UP001295684">
    <property type="component" value="Unassembled WGS sequence"/>
</dbReference>
<dbReference type="EMBL" id="CAMPGE010016288">
    <property type="protein sequence ID" value="CAI2374862.1"/>
    <property type="molecule type" value="Genomic_DNA"/>
</dbReference>
<comment type="subcellular location">
    <subcellularLocation>
        <location evidence="9">Cytoplasm</location>
    </subcellularLocation>
    <subcellularLocation>
        <location evidence="9">Nucleus</location>
    </subcellularLocation>
</comment>
<organism evidence="12 13">
    <name type="scientific">Euplotes crassus</name>
    <dbReference type="NCBI Taxonomy" id="5936"/>
    <lineage>
        <taxon>Eukaryota</taxon>
        <taxon>Sar</taxon>
        <taxon>Alveolata</taxon>
        <taxon>Ciliophora</taxon>
        <taxon>Intramacronucleata</taxon>
        <taxon>Spirotrichea</taxon>
        <taxon>Hypotrichia</taxon>
        <taxon>Euplotida</taxon>
        <taxon>Euplotidae</taxon>
        <taxon>Moneuplotes</taxon>
    </lineage>
</organism>
<dbReference type="AlphaFoldDB" id="A0AAD1XLH3"/>
<evidence type="ECO:0000256" key="5">
    <source>
        <dbReference type="ARBA" id="ARBA00023054"/>
    </source>
</evidence>
<dbReference type="Gene3D" id="3.40.50.300">
    <property type="entry name" value="P-loop containing nucleotide triphosphate hydrolases"/>
    <property type="match status" value="1"/>
</dbReference>
<gene>
    <name evidence="12" type="ORF">ECRASSUSDP1_LOCUS16220</name>
</gene>
<comment type="function">
    <text evidence="8 9">Small GTPase required for proper nuclear import of RNA polymerase II (RNAPII). May act at an RNAP assembly step prior to nuclear import.</text>
</comment>
<keyword evidence="4 9" id="KW-0378">Hydrolase</keyword>
<evidence type="ECO:0000313" key="12">
    <source>
        <dbReference type="EMBL" id="CAI2374862.1"/>
    </source>
</evidence>
<keyword evidence="5" id="KW-0175">Coiled coil</keyword>
<evidence type="ECO:0000256" key="3">
    <source>
        <dbReference type="ARBA" id="ARBA00022741"/>
    </source>
</evidence>
<reference evidence="12" key="1">
    <citation type="submission" date="2023-07" db="EMBL/GenBank/DDBJ databases">
        <authorList>
            <consortium name="AG Swart"/>
            <person name="Singh M."/>
            <person name="Singh A."/>
            <person name="Seah K."/>
            <person name="Emmerich C."/>
        </authorList>
    </citation>
    <scope>NUCLEOTIDE SEQUENCE</scope>
    <source>
        <strain evidence="12">DP1</strain>
    </source>
</reference>
<evidence type="ECO:0000256" key="8">
    <source>
        <dbReference type="ARBA" id="ARBA00055682"/>
    </source>
</evidence>